<keyword evidence="15 21" id="KW-0326">Glycosidase</keyword>
<evidence type="ECO:0000256" key="14">
    <source>
        <dbReference type="ARBA" id="ARBA00023180"/>
    </source>
</evidence>
<reference evidence="23" key="1">
    <citation type="journal article" date="2019" name="Plant J.">
        <title>Chlorella vulgaris genome assembly and annotation reveals the molecular basis for metabolic acclimation to high light conditions.</title>
        <authorList>
            <person name="Cecchin M."/>
            <person name="Marcolungo L."/>
            <person name="Rossato M."/>
            <person name="Girolomoni L."/>
            <person name="Cosentino E."/>
            <person name="Cuine S."/>
            <person name="Li-Beisson Y."/>
            <person name="Delledonne M."/>
            <person name="Ballottari M."/>
        </authorList>
    </citation>
    <scope>NUCLEOTIDE SEQUENCE</scope>
    <source>
        <strain evidence="23">211/11P</strain>
    </source>
</reference>
<evidence type="ECO:0000256" key="7">
    <source>
        <dbReference type="ARBA" id="ARBA00022801"/>
    </source>
</evidence>
<evidence type="ECO:0000256" key="17">
    <source>
        <dbReference type="ARBA" id="ARBA00048605"/>
    </source>
</evidence>
<comment type="catalytic activity">
    <reaction evidence="16">
        <text>N(4)-(alpha-D-Man-(1-&gt;2)-alpha-D-Man-(1-&gt;2)-alpha-D-Man-(1-&gt;3)-[alpha-D-Man-(1-&gt;3)-[alpha-D-Man-(1-&gt;2)-alpha-D-Man-(1-&gt;6)]-alpha-D-Man-(1-&gt;6)]-beta-D-Man-(1-&gt;4)-beta-D-GlcNAc-(1-&gt;4)-beta-D-GlcNAc)-L-asparaginyl-[protein] (N-glucan mannose isomer 8A1,2,3B1,3) + 3 H2O = N(4)-(alpha-D-Man-(1-&gt;3)-[alpha-D-Man-(1-&gt;3)-[alpha-D-Man-(1-&gt;6)]-alpha-D-Man-(1-&gt;6)]-beta-D-Man-(1-&gt;4)-beta-D-GlcNAc-(1-&gt;4)-beta-D-GlcNAc)-L-asparaginyl-[protein] (N-glucan mannose isomer 5A1,2) + 3 beta-D-mannose</text>
        <dbReference type="Rhea" id="RHEA:56028"/>
        <dbReference type="Rhea" id="RHEA-COMP:14358"/>
        <dbReference type="Rhea" id="RHEA-COMP:14367"/>
        <dbReference type="ChEBI" id="CHEBI:15377"/>
        <dbReference type="ChEBI" id="CHEBI:28563"/>
        <dbReference type="ChEBI" id="CHEBI:59087"/>
        <dbReference type="ChEBI" id="CHEBI:60628"/>
        <dbReference type="EC" id="3.2.1.113"/>
    </reaction>
</comment>
<keyword evidence="12" id="KW-0472">Membrane</keyword>
<evidence type="ECO:0000256" key="20">
    <source>
        <dbReference type="PIRSR" id="PIRSR601382-3"/>
    </source>
</evidence>
<evidence type="ECO:0000256" key="6">
    <source>
        <dbReference type="ARBA" id="ARBA00022723"/>
    </source>
</evidence>
<comment type="catalytic activity">
    <reaction evidence="17">
        <text>N(4)-(alpha-D-Man-(1-&gt;2)-alpha-D-Man-(1-&gt;2)-alpha-D-Man-(1-&gt;3)-[alpha-D-Man-(1-&gt;2)-alpha-D-Man-(1-&gt;3)-[alpha-D-Man-(1-&gt;2)-alpha-D-Man-(1-&gt;6)]-alpha-D-Man-(1-&gt;6)]-beta-D-Man-(1-&gt;4)-beta-D-GlcNAc-(1-&gt;4)-beta-D-GlcNAc)-L-asparaginyl-[protein] (N-glucan mannose isomer 9A1,2,3B1,2,3) + 4 H2O = N(4)-(alpha-D-Man-(1-&gt;3)-[alpha-D-Man-(1-&gt;3)-[alpha-D-Man-(1-&gt;6)]-alpha-D-Man-(1-&gt;6)]-beta-D-Man-(1-&gt;4)-beta-D-GlcNAc-(1-&gt;4)-beta-D-GlcNAc)-L-asparaginyl-[protein] (N-glucan mannose isomer 5A1,2) + 4 beta-D-mannose</text>
        <dbReference type="Rhea" id="RHEA:56008"/>
        <dbReference type="Rhea" id="RHEA-COMP:14356"/>
        <dbReference type="Rhea" id="RHEA-COMP:14367"/>
        <dbReference type="ChEBI" id="CHEBI:15377"/>
        <dbReference type="ChEBI" id="CHEBI:28563"/>
        <dbReference type="ChEBI" id="CHEBI:59087"/>
        <dbReference type="ChEBI" id="CHEBI:139493"/>
        <dbReference type="EC" id="3.2.1.113"/>
    </reaction>
</comment>
<evidence type="ECO:0000256" key="22">
    <source>
        <dbReference type="SAM" id="MobiDB-lite"/>
    </source>
</evidence>
<dbReference type="GO" id="GO:0004571">
    <property type="term" value="F:mannosyl-oligosaccharide 1,2-alpha-mannosidase activity"/>
    <property type="evidence" value="ECO:0007669"/>
    <property type="project" value="UniProtKB-EC"/>
</dbReference>
<dbReference type="InterPro" id="IPR012341">
    <property type="entry name" value="6hp_glycosidase-like_sf"/>
</dbReference>
<sequence>MLPVTNGAATRGTRGRVGSNTNLRRMASQAGRPAAIALACLLLIGGTSLLLHSRISDEQAPGLHVVSGGGAAADRVQLLAEGATLEQGSQGVRQQQQQDLGAVVSTGGPLFGSNVKLAADQATASDAAGKQAGQSGRDVVAHISKLAELGRGAKLDAARGKSHQLYGTLASSFPQRPDPPIVELSEDELASRREAVRAAMLHSWRGYEKYAWGNDELCPVTLKGKNGFGGLGATMIDALDTLHMMGFMDEYTKAAAWVRAEMPLDTSFDASVFETIIRVVGGMLAAHDMTGDQWMVDRAQQVADRILPAYNTPTGIPLNIINLATQVAKNPTWNQRASTLSEFGTHQLEFWRLSESTGNRTYADLAEGTIRHLHKLMPDQGLMPLFISPTTGNFTVRRISFGALGDSYYEYLLKMWLLQGKQDDMYRSMWETAMDEMIEKLVFTSKEGLVYVAEFDRNLVKHKFDHLVCFVPGMLALGAHSGAVTGAKAEAYMRLAGDLTHTCWQMYHRMPSGLSPEYVTFTPQGMKVGAAYNMLRPEALEAMWYMWRLTHDWKYRVWAWEIFQAFETHSKAEAGYSGVKDVRAAEPVHDDTQQSFFLAETLKYLFLLFSDDSSFNMDEWVLNTEAHPLKVSRPIQQQQQQQQQHQQKQPGRSRDVGGMTASGNEGRSIARR</sequence>
<name>A0A9D4TNH6_CHLVU</name>
<dbReference type="OrthoDB" id="8118055at2759"/>
<dbReference type="SUPFAM" id="SSF48225">
    <property type="entry name" value="Seven-hairpin glycosidases"/>
    <property type="match status" value="1"/>
</dbReference>
<keyword evidence="5" id="KW-0812">Transmembrane</keyword>
<evidence type="ECO:0000256" key="1">
    <source>
        <dbReference type="ARBA" id="ARBA00001913"/>
    </source>
</evidence>
<keyword evidence="14" id="KW-0325">Glycoprotein</keyword>
<organism evidence="23 24">
    <name type="scientific">Chlorella vulgaris</name>
    <name type="common">Green alga</name>
    <dbReference type="NCBI Taxonomy" id="3077"/>
    <lineage>
        <taxon>Eukaryota</taxon>
        <taxon>Viridiplantae</taxon>
        <taxon>Chlorophyta</taxon>
        <taxon>core chlorophytes</taxon>
        <taxon>Trebouxiophyceae</taxon>
        <taxon>Chlorellales</taxon>
        <taxon>Chlorellaceae</taxon>
        <taxon>Chlorella clade</taxon>
        <taxon>Chlorella</taxon>
    </lineage>
</organism>
<keyword evidence="13 20" id="KW-1015">Disulfide bond</keyword>
<evidence type="ECO:0000256" key="9">
    <source>
        <dbReference type="ARBA" id="ARBA00022968"/>
    </source>
</evidence>
<feature type="region of interest" description="Disordered" evidence="22">
    <location>
        <begin position="1"/>
        <end position="20"/>
    </location>
</feature>
<feature type="active site" description="Proton donor" evidence="18">
    <location>
        <position position="274"/>
    </location>
</feature>
<dbReference type="InterPro" id="IPR050749">
    <property type="entry name" value="Glycosyl_Hydrolase_47"/>
</dbReference>
<comment type="subcellular location">
    <subcellularLocation>
        <location evidence="2">Golgi apparatus membrane</location>
        <topology evidence="2">Single-pass type II membrane protein</topology>
    </subcellularLocation>
</comment>
<dbReference type="Proteomes" id="UP001055712">
    <property type="component" value="Unassembled WGS sequence"/>
</dbReference>
<dbReference type="InterPro" id="IPR036026">
    <property type="entry name" value="Seven-hairpin_glycosidases"/>
</dbReference>
<evidence type="ECO:0000256" key="12">
    <source>
        <dbReference type="ARBA" id="ARBA00023136"/>
    </source>
</evidence>
<dbReference type="PANTHER" id="PTHR11742:SF6">
    <property type="entry name" value="MANNOSYL-OLIGOSACCHARIDE ALPHA-1,2-MANNOSIDASE IA-RELATED"/>
    <property type="match status" value="1"/>
</dbReference>
<evidence type="ECO:0000256" key="15">
    <source>
        <dbReference type="ARBA" id="ARBA00023295"/>
    </source>
</evidence>
<protein>
    <recommendedName>
        <fullName evidence="21">alpha-1,2-Mannosidase</fullName>
        <ecNumber evidence="21">3.2.1.-</ecNumber>
    </recommendedName>
</protein>
<keyword evidence="10" id="KW-1133">Transmembrane helix</keyword>
<feature type="disulfide bond" evidence="20">
    <location>
        <begin position="469"/>
        <end position="503"/>
    </location>
</feature>
<keyword evidence="6 19" id="KW-0479">Metal-binding</keyword>
<keyword evidence="8 19" id="KW-0106">Calcium</keyword>
<comment type="similarity">
    <text evidence="4 21">Belongs to the glycosyl hydrolase 47 family.</text>
</comment>
<accession>A0A9D4TNH6</accession>
<evidence type="ECO:0000256" key="4">
    <source>
        <dbReference type="ARBA" id="ARBA00007658"/>
    </source>
</evidence>
<dbReference type="EC" id="3.2.1.-" evidence="21"/>
<dbReference type="Pfam" id="PF01532">
    <property type="entry name" value="Glyco_hydro_47"/>
    <property type="match status" value="1"/>
</dbReference>
<dbReference type="InterPro" id="IPR001382">
    <property type="entry name" value="Glyco_hydro_47"/>
</dbReference>
<feature type="compositionally biased region" description="Low complexity" evidence="22">
    <location>
        <begin position="636"/>
        <end position="649"/>
    </location>
</feature>
<comment type="pathway">
    <text evidence="3">Protein modification; protein glycosylation.</text>
</comment>
<keyword evidence="7 21" id="KW-0378">Hydrolase</keyword>
<evidence type="ECO:0000256" key="19">
    <source>
        <dbReference type="PIRSR" id="PIRSR601382-2"/>
    </source>
</evidence>
<dbReference type="PRINTS" id="PR00747">
    <property type="entry name" value="GLYHDRLASE47"/>
</dbReference>
<dbReference type="GO" id="GO:0000139">
    <property type="term" value="C:Golgi membrane"/>
    <property type="evidence" value="ECO:0007669"/>
    <property type="project" value="UniProtKB-SubCell"/>
</dbReference>
<proteinExistence type="inferred from homology"/>
<feature type="active site" description="Proton donor" evidence="18">
    <location>
        <position position="517"/>
    </location>
</feature>
<feature type="region of interest" description="Disordered" evidence="22">
    <location>
        <begin position="632"/>
        <end position="672"/>
    </location>
</feature>
<feature type="active site" evidence="18">
    <location>
        <position position="406"/>
    </location>
</feature>
<dbReference type="Gene3D" id="1.50.10.10">
    <property type="match status" value="1"/>
</dbReference>
<keyword evidence="11" id="KW-0333">Golgi apparatus</keyword>
<evidence type="ECO:0000256" key="16">
    <source>
        <dbReference type="ARBA" id="ARBA00047669"/>
    </source>
</evidence>
<gene>
    <name evidence="23" type="ORF">D9Q98_010078</name>
</gene>
<dbReference type="GO" id="GO:0005783">
    <property type="term" value="C:endoplasmic reticulum"/>
    <property type="evidence" value="ECO:0007669"/>
    <property type="project" value="TreeGrafter"/>
</dbReference>
<dbReference type="EMBL" id="SIDB01000008">
    <property type="protein sequence ID" value="KAI3429765.1"/>
    <property type="molecule type" value="Genomic_DNA"/>
</dbReference>
<dbReference type="AlphaFoldDB" id="A0A9D4TNH6"/>
<evidence type="ECO:0000256" key="13">
    <source>
        <dbReference type="ARBA" id="ARBA00023157"/>
    </source>
</evidence>
<evidence type="ECO:0000256" key="18">
    <source>
        <dbReference type="PIRSR" id="PIRSR601382-1"/>
    </source>
</evidence>
<evidence type="ECO:0000256" key="2">
    <source>
        <dbReference type="ARBA" id="ARBA00004323"/>
    </source>
</evidence>
<evidence type="ECO:0000256" key="3">
    <source>
        <dbReference type="ARBA" id="ARBA00004922"/>
    </source>
</evidence>
<dbReference type="GO" id="GO:0009100">
    <property type="term" value="P:glycoprotein metabolic process"/>
    <property type="evidence" value="ECO:0007669"/>
    <property type="project" value="UniProtKB-ARBA"/>
</dbReference>
<dbReference type="PANTHER" id="PTHR11742">
    <property type="entry name" value="MANNOSYL-OLIGOSACCHARIDE ALPHA-1,2-MANNOSIDASE-RELATED"/>
    <property type="match status" value="1"/>
</dbReference>
<evidence type="ECO:0000256" key="11">
    <source>
        <dbReference type="ARBA" id="ARBA00023034"/>
    </source>
</evidence>
<evidence type="ECO:0000256" key="10">
    <source>
        <dbReference type="ARBA" id="ARBA00022989"/>
    </source>
</evidence>
<feature type="binding site" evidence="19">
    <location>
        <position position="624"/>
    </location>
    <ligand>
        <name>Ca(2+)</name>
        <dbReference type="ChEBI" id="CHEBI:29108"/>
    </ligand>
</feature>
<keyword evidence="24" id="KW-1185">Reference proteome</keyword>
<reference evidence="23" key="2">
    <citation type="submission" date="2020-11" db="EMBL/GenBank/DDBJ databases">
        <authorList>
            <person name="Cecchin M."/>
            <person name="Marcolungo L."/>
            <person name="Rossato M."/>
            <person name="Girolomoni L."/>
            <person name="Cosentino E."/>
            <person name="Cuine S."/>
            <person name="Li-Beisson Y."/>
            <person name="Delledonne M."/>
            <person name="Ballottari M."/>
        </authorList>
    </citation>
    <scope>NUCLEOTIDE SEQUENCE</scope>
    <source>
        <strain evidence="23">211/11P</strain>
        <tissue evidence="23">Whole cell</tissue>
    </source>
</reference>
<evidence type="ECO:0000256" key="21">
    <source>
        <dbReference type="RuleBase" id="RU361193"/>
    </source>
</evidence>
<dbReference type="GO" id="GO:0005509">
    <property type="term" value="F:calcium ion binding"/>
    <property type="evidence" value="ECO:0007669"/>
    <property type="project" value="InterPro"/>
</dbReference>
<comment type="caution">
    <text evidence="23">The sequence shown here is derived from an EMBL/GenBank/DDBJ whole genome shotgun (WGS) entry which is preliminary data.</text>
</comment>
<dbReference type="GO" id="GO:0005975">
    <property type="term" value="P:carbohydrate metabolic process"/>
    <property type="evidence" value="ECO:0007669"/>
    <property type="project" value="InterPro"/>
</dbReference>
<evidence type="ECO:0000256" key="8">
    <source>
        <dbReference type="ARBA" id="ARBA00022837"/>
    </source>
</evidence>
<evidence type="ECO:0000256" key="5">
    <source>
        <dbReference type="ARBA" id="ARBA00022692"/>
    </source>
</evidence>
<feature type="active site" evidence="18">
    <location>
        <position position="538"/>
    </location>
</feature>
<dbReference type="FunFam" id="1.50.10.10:FF:000017">
    <property type="entry name" value="alpha-1,2-Mannosidase"/>
    <property type="match status" value="1"/>
</dbReference>
<keyword evidence="9" id="KW-0735">Signal-anchor</keyword>
<evidence type="ECO:0000313" key="23">
    <source>
        <dbReference type="EMBL" id="KAI3429765.1"/>
    </source>
</evidence>
<evidence type="ECO:0000313" key="24">
    <source>
        <dbReference type="Proteomes" id="UP001055712"/>
    </source>
</evidence>
<comment type="cofactor">
    <cofactor evidence="1 19">
        <name>Ca(2+)</name>
        <dbReference type="ChEBI" id="CHEBI:29108"/>
    </cofactor>
</comment>